<accession>A0A1G2MDG8</accession>
<dbReference type="CDD" id="cd00146">
    <property type="entry name" value="PKD"/>
    <property type="match status" value="1"/>
</dbReference>
<dbReference type="AlphaFoldDB" id="A0A1G2MDG8"/>
<dbReference type="InterPro" id="IPR000601">
    <property type="entry name" value="PKD_dom"/>
</dbReference>
<sequence>MSCNPSSWPTFGGGGTAGASGSGLSISCAPLPANGATGQTITWFGIVYGGSGNYLYSWNGTDGLSGNTNAVSKTYATAGEKFGILTVTSGNRQTTVLCGGALIGLGSGSGRLPYGQYGYGQIGGLGASCYATEERAVLGESVTWLSIVSGATASTTYSWDGAEGLTGERPIVSKTYTENGNKFAMLTVSDGKNRMVASCTNFITVGAKIPTTPAKPVTPPPVPSPTGKEKTASVPIQALCIPSSAKTEQGNSVVWHAVAIGGIGEYRFSWFGDETLSGEGATTSKAYEKAGGKRASVTVVSGDKAKTVACYPLEITKSQTGFSAGTIFSRISGPIGWGIAAVFLILFGVFMALRKRSTEDSEEEERDHAS</sequence>
<reference evidence="3 4" key="1">
    <citation type="journal article" date="2016" name="Nat. Commun.">
        <title>Thousands of microbial genomes shed light on interconnected biogeochemical processes in an aquifer system.</title>
        <authorList>
            <person name="Anantharaman K."/>
            <person name="Brown C.T."/>
            <person name="Hug L.A."/>
            <person name="Sharon I."/>
            <person name="Castelle C.J."/>
            <person name="Probst A.J."/>
            <person name="Thomas B.C."/>
            <person name="Singh A."/>
            <person name="Wilkins M.J."/>
            <person name="Karaoz U."/>
            <person name="Brodie E.L."/>
            <person name="Williams K.H."/>
            <person name="Hubbard S.S."/>
            <person name="Banfield J.F."/>
        </authorList>
    </citation>
    <scope>NUCLEOTIDE SEQUENCE [LARGE SCALE GENOMIC DNA]</scope>
</reference>
<feature type="domain" description="PKD" evidence="2">
    <location>
        <begin position="125"/>
        <end position="205"/>
    </location>
</feature>
<dbReference type="InterPro" id="IPR022409">
    <property type="entry name" value="PKD/Chitinase_dom"/>
</dbReference>
<evidence type="ECO:0000313" key="4">
    <source>
        <dbReference type="Proteomes" id="UP000176493"/>
    </source>
</evidence>
<proteinExistence type="predicted"/>
<keyword evidence="1" id="KW-0472">Membrane</keyword>
<gene>
    <name evidence="3" type="ORF">A2W52_04165</name>
</gene>
<dbReference type="SUPFAM" id="SSF49299">
    <property type="entry name" value="PKD domain"/>
    <property type="match status" value="1"/>
</dbReference>
<evidence type="ECO:0000313" key="3">
    <source>
        <dbReference type="EMBL" id="OHA21918.1"/>
    </source>
</evidence>
<dbReference type="PROSITE" id="PS50093">
    <property type="entry name" value="PKD"/>
    <property type="match status" value="1"/>
</dbReference>
<dbReference type="Proteomes" id="UP000176493">
    <property type="component" value="Unassembled WGS sequence"/>
</dbReference>
<dbReference type="InterPro" id="IPR035986">
    <property type="entry name" value="PKD_dom_sf"/>
</dbReference>
<evidence type="ECO:0000256" key="1">
    <source>
        <dbReference type="SAM" id="Phobius"/>
    </source>
</evidence>
<keyword evidence="1" id="KW-1133">Transmembrane helix</keyword>
<dbReference type="SMART" id="SM00089">
    <property type="entry name" value="PKD"/>
    <property type="match status" value="3"/>
</dbReference>
<keyword evidence="1" id="KW-0812">Transmembrane</keyword>
<organism evidence="3 4">
    <name type="scientific">Candidatus Taylorbacteria bacterium RIFCSPHIGHO2_02_49_25</name>
    <dbReference type="NCBI Taxonomy" id="1802305"/>
    <lineage>
        <taxon>Bacteria</taxon>
        <taxon>Candidatus Tayloriibacteriota</taxon>
    </lineage>
</organism>
<feature type="transmembrane region" description="Helical" evidence="1">
    <location>
        <begin position="335"/>
        <end position="353"/>
    </location>
</feature>
<protein>
    <recommendedName>
        <fullName evidence="2">PKD domain-containing protein</fullName>
    </recommendedName>
</protein>
<comment type="caution">
    <text evidence="3">The sequence shown here is derived from an EMBL/GenBank/DDBJ whole genome shotgun (WGS) entry which is preliminary data.</text>
</comment>
<dbReference type="EMBL" id="MHRJ01000036">
    <property type="protein sequence ID" value="OHA21918.1"/>
    <property type="molecule type" value="Genomic_DNA"/>
</dbReference>
<name>A0A1G2MDG8_9BACT</name>
<evidence type="ECO:0000259" key="2">
    <source>
        <dbReference type="PROSITE" id="PS50093"/>
    </source>
</evidence>